<evidence type="ECO:0000256" key="7">
    <source>
        <dbReference type="ARBA" id="ARBA00022840"/>
    </source>
</evidence>
<dbReference type="Pfam" id="PF12705">
    <property type="entry name" value="PDDEXK_1"/>
    <property type="match status" value="1"/>
</dbReference>
<name>A0ABT1ECQ3_9FIRM</name>
<evidence type="ECO:0000256" key="13">
    <source>
        <dbReference type="HAMAP-Rule" id="MF_01451"/>
    </source>
</evidence>
<evidence type="ECO:0000256" key="10">
    <source>
        <dbReference type="ARBA" id="ARBA00023235"/>
    </source>
</evidence>
<keyword evidence="4 13" id="KW-0378">Hydrolase</keyword>
<feature type="domain" description="UvrD-like helicase C-terminal" evidence="16">
    <location>
        <begin position="484"/>
        <end position="767"/>
    </location>
</feature>
<keyword evidence="8 13" id="KW-0238">DNA-binding</keyword>
<dbReference type="InterPro" id="IPR027417">
    <property type="entry name" value="P-loop_NTPase"/>
</dbReference>
<keyword evidence="10 13" id="KW-0413">Isomerase</keyword>
<comment type="caution">
    <text evidence="17">The sequence shown here is derived from an EMBL/GenBank/DDBJ whole genome shotgun (WGS) entry which is preliminary data.</text>
</comment>
<dbReference type="RefSeq" id="WP_262066406.1">
    <property type="nucleotide sequence ID" value="NZ_JAMXOD010000012.1"/>
</dbReference>
<dbReference type="SUPFAM" id="SSF52540">
    <property type="entry name" value="P-loop containing nucleoside triphosphate hydrolases"/>
    <property type="match status" value="1"/>
</dbReference>
<evidence type="ECO:0000256" key="4">
    <source>
        <dbReference type="ARBA" id="ARBA00022801"/>
    </source>
</evidence>
<keyword evidence="3 13" id="KW-0227">DNA damage</keyword>
<evidence type="ECO:0000259" key="15">
    <source>
        <dbReference type="PROSITE" id="PS51198"/>
    </source>
</evidence>
<comment type="catalytic activity">
    <reaction evidence="11 13">
        <text>Couples ATP hydrolysis with the unwinding of duplex DNA by translocating in the 3'-5' direction.</text>
        <dbReference type="EC" id="5.6.2.4"/>
    </reaction>
</comment>
<keyword evidence="6 13" id="KW-0269">Exonuclease</keyword>
<gene>
    <name evidence="13 17" type="primary">addA</name>
    <name evidence="17" type="ORF">NK125_09360</name>
</gene>
<dbReference type="InterPro" id="IPR014152">
    <property type="entry name" value="AddA"/>
</dbReference>
<dbReference type="InterPro" id="IPR014016">
    <property type="entry name" value="UvrD-like_ATP-bd"/>
</dbReference>
<dbReference type="Gene3D" id="3.90.320.10">
    <property type="match status" value="1"/>
</dbReference>
<proteinExistence type="inferred from homology"/>
<dbReference type="EMBL" id="JAMZFW010000012">
    <property type="protein sequence ID" value="MCP1102621.1"/>
    <property type="molecule type" value="Genomic_DNA"/>
</dbReference>
<protein>
    <recommendedName>
        <fullName evidence="13">ATP-dependent helicase/nuclease subunit A</fullName>
        <ecNumber evidence="13">3.1.-.-</ecNumber>
        <ecNumber evidence="13">5.6.2.4</ecNumber>
    </recommendedName>
    <alternativeName>
        <fullName evidence="13">ATP-dependent helicase/nuclease AddA</fullName>
    </alternativeName>
    <alternativeName>
        <fullName evidence="13">DNA 3'-5' helicase AddA</fullName>
    </alternativeName>
</protein>
<dbReference type="InterPro" id="IPR011604">
    <property type="entry name" value="PDDEXK-like_dom_sf"/>
</dbReference>
<evidence type="ECO:0000256" key="9">
    <source>
        <dbReference type="ARBA" id="ARBA00023204"/>
    </source>
</evidence>
<evidence type="ECO:0000259" key="16">
    <source>
        <dbReference type="PROSITE" id="PS51217"/>
    </source>
</evidence>
<evidence type="ECO:0000256" key="1">
    <source>
        <dbReference type="ARBA" id="ARBA00022722"/>
    </source>
</evidence>
<dbReference type="EC" id="5.6.2.4" evidence="13"/>
<feature type="binding site" evidence="14">
    <location>
        <begin position="24"/>
        <end position="31"/>
    </location>
    <ligand>
        <name>ATP</name>
        <dbReference type="ChEBI" id="CHEBI:30616"/>
    </ligand>
</feature>
<evidence type="ECO:0000256" key="2">
    <source>
        <dbReference type="ARBA" id="ARBA00022741"/>
    </source>
</evidence>
<feature type="domain" description="UvrD-like helicase ATP-binding" evidence="15">
    <location>
        <begin position="3"/>
        <end position="464"/>
    </location>
</feature>
<dbReference type="Gene3D" id="3.40.50.300">
    <property type="entry name" value="P-loop containing nucleotide triphosphate hydrolases"/>
    <property type="match status" value="4"/>
</dbReference>
<dbReference type="PROSITE" id="PS51198">
    <property type="entry name" value="UVRD_HELICASE_ATP_BIND"/>
    <property type="match status" value="1"/>
</dbReference>
<dbReference type="InterPro" id="IPR014017">
    <property type="entry name" value="DNA_helicase_UvrD-like_C"/>
</dbReference>
<dbReference type="InterPro" id="IPR038726">
    <property type="entry name" value="PDDEXK_AddAB-type"/>
</dbReference>
<keyword evidence="2 13" id="KW-0547">Nucleotide-binding</keyword>
<comment type="similarity">
    <text evidence="13">Belongs to the helicase family. AddA subfamily.</text>
</comment>
<comment type="function">
    <text evidence="13">The heterodimer acts as both an ATP-dependent DNA helicase and an ATP-dependent, dual-direction single-stranded exonuclease. Recognizes the chi site generating a DNA molecule suitable for the initiation of homologous recombination. The AddA nuclease domain is required for chi fragment generation; this subunit has the helicase and 3' -&gt; 5' nuclease activities.</text>
</comment>
<dbReference type="SUPFAM" id="SSF52980">
    <property type="entry name" value="Restriction endonuclease-like"/>
    <property type="match status" value="1"/>
</dbReference>
<reference evidence="17 18" key="1">
    <citation type="journal article" date="2022" name="Genome Biol. Evol.">
        <title>Host diet, physiology and behaviors set the stage for Lachnospiraceae cladogenesis.</title>
        <authorList>
            <person name="Vera-Ponce De Leon A."/>
            <person name="Schneider M."/>
            <person name="Jahnes B.C."/>
            <person name="Sadowski V."/>
            <person name="Camuy-Velez L.A."/>
            <person name="Duan J."/>
            <person name="Sabree Z.L."/>
        </authorList>
    </citation>
    <scope>NUCLEOTIDE SEQUENCE [LARGE SCALE GENOMIC DNA]</scope>
    <source>
        <strain evidence="17 18">PAL113</strain>
    </source>
</reference>
<comment type="catalytic activity">
    <reaction evidence="12 13">
        <text>ATP + H2O = ADP + phosphate + H(+)</text>
        <dbReference type="Rhea" id="RHEA:13065"/>
        <dbReference type="ChEBI" id="CHEBI:15377"/>
        <dbReference type="ChEBI" id="CHEBI:15378"/>
        <dbReference type="ChEBI" id="CHEBI:30616"/>
        <dbReference type="ChEBI" id="CHEBI:43474"/>
        <dbReference type="ChEBI" id="CHEBI:456216"/>
        <dbReference type="EC" id="5.6.2.4"/>
    </reaction>
</comment>
<dbReference type="CDD" id="cd17932">
    <property type="entry name" value="DEXQc_UvrD"/>
    <property type="match status" value="1"/>
</dbReference>
<dbReference type="PANTHER" id="PTHR11070:SF48">
    <property type="entry name" value="ATP-DEPENDENT HELICASE_NUCLEASE SUBUNIT A"/>
    <property type="match status" value="1"/>
</dbReference>
<dbReference type="EC" id="3.1.-.-" evidence="13"/>
<comment type="subunit">
    <text evidence="13">Heterodimer of AddA and AddB/RexB.</text>
</comment>
<keyword evidence="1 13" id="KW-0540">Nuclease</keyword>
<dbReference type="InterPro" id="IPR011335">
    <property type="entry name" value="Restrct_endonuc-II-like"/>
</dbReference>
<comment type="cofactor">
    <cofactor evidence="13">
        <name>Mg(2+)</name>
        <dbReference type="ChEBI" id="CHEBI:18420"/>
    </cofactor>
</comment>
<evidence type="ECO:0000256" key="5">
    <source>
        <dbReference type="ARBA" id="ARBA00022806"/>
    </source>
</evidence>
<dbReference type="PANTHER" id="PTHR11070">
    <property type="entry name" value="UVRD / RECB / PCRA DNA HELICASE FAMILY MEMBER"/>
    <property type="match status" value="1"/>
</dbReference>
<evidence type="ECO:0000256" key="3">
    <source>
        <dbReference type="ARBA" id="ARBA00022763"/>
    </source>
</evidence>
<evidence type="ECO:0000256" key="6">
    <source>
        <dbReference type="ARBA" id="ARBA00022839"/>
    </source>
</evidence>
<evidence type="ECO:0000313" key="17">
    <source>
        <dbReference type="EMBL" id="MCP1102621.1"/>
    </source>
</evidence>
<accession>A0ABT1ECQ3</accession>
<dbReference type="PROSITE" id="PS51217">
    <property type="entry name" value="UVRD_HELICASE_CTER"/>
    <property type="match status" value="1"/>
</dbReference>
<keyword evidence="18" id="KW-1185">Reference proteome</keyword>
<dbReference type="InterPro" id="IPR000212">
    <property type="entry name" value="DNA_helicase_UvrD/REP"/>
</dbReference>
<sequence>MEMKWTPEQQQVINLRDRDLLISAAAGSGKTAVLVERIIQRVLDPVSPLSVDELLVVTFTKAAAAEMKERIRIAIEKKAEENPENEHLANQSILIHNAQITTIDSFCMSVIKDHFHEIDLNPNLRTGEEGELRLLMKDAMKEIFEKAYEEGEDSFLDFITSYGSIRGDESLEDMILNVYQYSKSNPNPDEWLASCLQTYDIDSEEEMEQSNFIKEIIQYTQMQVDGYVEFMRQAADNCMLECGPKSNQGYFQELEQQLLSIREQETYQKLYEGIRGFSFGTLRQNKKDEADEELVEENKYLRDTVKKGLAKLVKDFYFQEPLEMLSDMKQCKPYIHVIVSLVKQFDEYYTEEKRKKNILDFSDMEHYALRILRDPQVAVEYQKQFKEIMVDEYQDSNYLQEEIFQCISRISQGEYNMFMVGDVKQSIYRFRLARPDLFLSKYQRYSIEESQTQRISLSKNFRSRSEVLKGVNYLFERIMKPRVGGILYDEEARLNLGASYRESADMKMELRILEQGDYEEEKKEVEARYIASRIEEMVGVMEIEKGLVEYRDIVILLRGIKNTGEIYQQVLSEEGIPVHIASQEGYFNTREIKTLIDYLKIMDNPKQDIPLTTVLVSSFGGLNEEELAIIRGEMDPSLPFHDAVFTYRKEGRNEKVSKKLIRFESQLEDFKEKSVYLPIHELLTYIVKESGYLELNMALCDGEQRMANIEMLIEKGRTFDSTSYKGVFHFVRYIEQLRKYELDFGEANLQDENANVVRIMTIHKSKGLEFPVVFLANTAQKFNARQYSAGIQTHPSIGLGIDLRNQARNMMSPGIVKKSIIQSEKLESLGEEIRVLYVALTRAKEKLVITGILEEAEEEIQKGKISLLSESKTYLDMMIPCFFQQGAKDIVDAKLVAKDEFIFQKKKEALIDDLIKIDIDNISPEKTYDEKTKEVLEEQFNYFYPHKVSSQTKPKYTVSELKQRYIDENEENEFLLYKRDSEKEQLVPEFIRKEKRYTGGERGSLYHKVFELIDYSKQYTIEEISDFLDDMVDKNQLSKEMRIIINEIEIKKFLDSPYGKEMHEAAKKGDLFKEQPFVLGVELEEAEETVLVQGIIDVYYERDGKLTLLDYKTDNVEKKEVLIHKYKEQLRYYKQALEQLTGKEVEKQVIYSTKFGEGYAI</sequence>
<evidence type="ECO:0000256" key="8">
    <source>
        <dbReference type="ARBA" id="ARBA00023125"/>
    </source>
</evidence>
<keyword evidence="9 13" id="KW-0234">DNA repair</keyword>
<keyword evidence="7 13" id="KW-0067">ATP-binding</keyword>
<evidence type="ECO:0000313" key="18">
    <source>
        <dbReference type="Proteomes" id="UP001523566"/>
    </source>
</evidence>
<dbReference type="Pfam" id="PF00580">
    <property type="entry name" value="UvrD-helicase"/>
    <property type="match status" value="1"/>
</dbReference>
<dbReference type="NCBIfam" id="TIGR02785">
    <property type="entry name" value="addA_Gpos"/>
    <property type="match status" value="1"/>
</dbReference>
<dbReference type="Pfam" id="PF13361">
    <property type="entry name" value="UvrD_C"/>
    <property type="match status" value="1"/>
</dbReference>
<evidence type="ECO:0000256" key="12">
    <source>
        <dbReference type="ARBA" id="ARBA00048988"/>
    </source>
</evidence>
<evidence type="ECO:0000256" key="14">
    <source>
        <dbReference type="PROSITE-ProRule" id="PRU00560"/>
    </source>
</evidence>
<evidence type="ECO:0000256" key="11">
    <source>
        <dbReference type="ARBA" id="ARBA00034617"/>
    </source>
</evidence>
<dbReference type="HAMAP" id="MF_01451">
    <property type="entry name" value="AddA"/>
    <property type="match status" value="1"/>
</dbReference>
<organism evidence="17 18">
    <name type="scientific">Aequitasia blattaphilus</name>
    <dbReference type="NCBI Taxonomy" id="2949332"/>
    <lineage>
        <taxon>Bacteria</taxon>
        <taxon>Bacillati</taxon>
        <taxon>Bacillota</taxon>
        <taxon>Clostridia</taxon>
        <taxon>Lachnospirales</taxon>
        <taxon>Lachnospiraceae</taxon>
        <taxon>Aequitasia</taxon>
    </lineage>
</organism>
<dbReference type="Gene3D" id="1.10.274.50">
    <property type="match status" value="1"/>
</dbReference>
<dbReference type="Proteomes" id="UP001523566">
    <property type="component" value="Unassembled WGS sequence"/>
</dbReference>
<dbReference type="GO" id="GO:0004386">
    <property type="term" value="F:helicase activity"/>
    <property type="evidence" value="ECO:0007669"/>
    <property type="project" value="UniProtKB-KW"/>
</dbReference>
<keyword evidence="5 13" id="KW-0347">Helicase</keyword>